<keyword evidence="3" id="KW-1185">Reference proteome</keyword>
<organism evidence="2 3">
    <name type="scientific">Reticulibacter mediterranei</name>
    <dbReference type="NCBI Taxonomy" id="2778369"/>
    <lineage>
        <taxon>Bacteria</taxon>
        <taxon>Bacillati</taxon>
        <taxon>Chloroflexota</taxon>
        <taxon>Ktedonobacteria</taxon>
        <taxon>Ktedonobacterales</taxon>
        <taxon>Reticulibacteraceae</taxon>
        <taxon>Reticulibacter</taxon>
    </lineage>
</organism>
<sequence>MSTRIRYSILFVIMTIVVTLISACSQTTTGTTTSSLTPLQVLQNSSNAMQKLKSSHVEIQLTNNIQTSGTNATGTVSTTNPATTPTVTGTPAPQNLTVSVKGSGDQVLPDQQLNLAITSLNETTNLSEVTQGDKLYVKNSQGQWYVLNKNTLQNYVGNPLAGVNIDQNTLLGLATQATIADHGTEALNGVNLRHISADLNKAALKQLLNNNPDLKSTLGQQNIDTLIDHTKSFKSTIDVWIDESQFYIHRTQFKLNMLADTTGMGSEVPKTISTNFDTTVDLSKFNQPVTFNVPTNATPTDNPGAVFGIGKP</sequence>
<dbReference type="InterPro" id="IPR029046">
    <property type="entry name" value="LolA/LolB/LppX"/>
</dbReference>
<feature type="region of interest" description="Disordered" evidence="1">
    <location>
        <begin position="68"/>
        <end position="94"/>
    </location>
</feature>
<proteinExistence type="predicted"/>
<dbReference type="SUPFAM" id="SSF89392">
    <property type="entry name" value="Prokaryotic lipoproteins and lipoprotein localization factors"/>
    <property type="match status" value="1"/>
</dbReference>
<feature type="compositionally biased region" description="Low complexity" evidence="1">
    <location>
        <begin position="73"/>
        <end position="93"/>
    </location>
</feature>
<dbReference type="Proteomes" id="UP000597444">
    <property type="component" value="Unassembled WGS sequence"/>
</dbReference>
<dbReference type="AlphaFoldDB" id="A0A8J3ILH5"/>
<dbReference type="PROSITE" id="PS51257">
    <property type="entry name" value="PROKAR_LIPOPROTEIN"/>
    <property type="match status" value="1"/>
</dbReference>
<dbReference type="RefSeq" id="WP_220204229.1">
    <property type="nucleotide sequence ID" value="NZ_BNJK01000001.1"/>
</dbReference>
<comment type="caution">
    <text evidence="2">The sequence shown here is derived from an EMBL/GenBank/DDBJ whole genome shotgun (WGS) entry which is preliminary data.</text>
</comment>
<evidence type="ECO:0000313" key="2">
    <source>
        <dbReference type="EMBL" id="GHO93447.1"/>
    </source>
</evidence>
<evidence type="ECO:0000256" key="1">
    <source>
        <dbReference type="SAM" id="MobiDB-lite"/>
    </source>
</evidence>
<evidence type="ECO:0008006" key="4">
    <source>
        <dbReference type="Google" id="ProtNLM"/>
    </source>
</evidence>
<reference evidence="2" key="1">
    <citation type="submission" date="2020-10" db="EMBL/GenBank/DDBJ databases">
        <title>Taxonomic study of unclassified bacteria belonging to the class Ktedonobacteria.</title>
        <authorList>
            <person name="Yabe S."/>
            <person name="Wang C.M."/>
            <person name="Zheng Y."/>
            <person name="Sakai Y."/>
            <person name="Cavaletti L."/>
            <person name="Monciardini P."/>
            <person name="Donadio S."/>
        </authorList>
    </citation>
    <scope>NUCLEOTIDE SEQUENCE</scope>
    <source>
        <strain evidence="2">ID150040</strain>
    </source>
</reference>
<dbReference type="InterPro" id="IPR046720">
    <property type="entry name" value="DUF6612"/>
</dbReference>
<accession>A0A8J3ILH5</accession>
<dbReference type="Gene3D" id="2.50.20.20">
    <property type="match status" value="1"/>
</dbReference>
<name>A0A8J3ILH5_9CHLR</name>
<dbReference type="EMBL" id="BNJK01000001">
    <property type="protein sequence ID" value="GHO93447.1"/>
    <property type="molecule type" value="Genomic_DNA"/>
</dbReference>
<gene>
    <name evidence="2" type="ORF">KSF_034950</name>
</gene>
<evidence type="ECO:0000313" key="3">
    <source>
        <dbReference type="Proteomes" id="UP000597444"/>
    </source>
</evidence>
<protein>
    <recommendedName>
        <fullName evidence="4">LppX_LprAFG lipoprotein</fullName>
    </recommendedName>
</protein>
<dbReference type="Pfam" id="PF20316">
    <property type="entry name" value="DUF6612"/>
    <property type="match status" value="1"/>
</dbReference>